<evidence type="ECO:0000313" key="2">
    <source>
        <dbReference type="Proteomes" id="UP000602260"/>
    </source>
</evidence>
<comment type="caution">
    <text evidence="1">The sequence shown here is derived from an EMBL/GenBank/DDBJ whole genome shotgun (WGS) entry which is preliminary data.</text>
</comment>
<organism evidence="1 2">
    <name type="scientific">Flintibacter faecis</name>
    <dbReference type="NCBI Taxonomy" id="2763047"/>
    <lineage>
        <taxon>Bacteria</taxon>
        <taxon>Bacillati</taxon>
        <taxon>Bacillota</taxon>
        <taxon>Clostridia</taxon>
        <taxon>Eubacteriales</taxon>
        <taxon>Flintibacter</taxon>
    </lineage>
</organism>
<dbReference type="AlphaFoldDB" id="A0A8J6J5A4"/>
<evidence type="ECO:0000313" key="1">
    <source>
        <dbReference type="EMBL" id="MBC5717177.1"/>
    </source>
</evidence>
<dbReference type="Pfam" id="PF12953">
    <property type="entry name" value="DUF3842"/>
    <property type="match status" value="1"/>
</dbReference>
<name>A0A8J6J5A4_9FIRM</name>
<accession>A0A8J6J5A4</accession>
<dbReference type="RefSeq" id="WP_186878466.1">
    <property type="nucleotide sequence ID" value="NZ_JACOPN010000004.1"/>
</dbReference>
<reference evidence="1" key="1">
    <citation type="submission" date="2020-08" db="EMBL/GenBank/DDBJ databases">
        <title>Genome public.</title>
        <authorList>
            <person name="Liu C."/>
            <person name="Sun Q."/>
        </authorList>
    </citation>
    <scope>NUCLEOTIDE SEQUENCE</scope>
    <source>
        <strain evidence="1">BX5</strain>
    </source>
</reference>
<keyword evidence="2" id="KW-1185">Reference proteome</keyword>
<dbReference type="EMBL" id="JACOPN010000004">
    <property type="protein sequence ID" value="MBC5717177.1"/>
    <property type="molecule type" value="Genomic_DNA"/>
</dbReference>
<sequence>MKIVVIDGQGGRLGKLLVEGVKARLPQAEVWALGTNSIATATMLKAGADCGATGENPVVRGVADADAVLGPIGIVVAHAILGEVTPAMAQAVGGCRAKKFLVPMNSCGVVIAGVQEQPLPGYVAQVVEQLATSLA</sequence>
<proteinExistence type="predicted"/>
<gene>
    <name evidence="1" type="ORF">H8S55_07570</name>
</gene>
<dbReference type="InterPro" id="IPR024208">
    <property type="entry name" value="DUF3842"/>
</dbReference>
<dbReference type="Proteomes" id="UP000602260">
    <property type="component" value="Unassembled WGS sequence"/>
</dbReference>
<protein>
    <submittedName>
        <fullName evidence="1">DUF3842 family protein</fullName>
    </submittedName>
</protein>